<evidence type="ECO:0000256" key="7">
    <source>
        <dbReference type="ARBA" id="ARBA00022840"/>
    </source>
</evidence>
<dbReference type="InterPro" id="IPR000594">
    <property type="entry name" value="ThiF_NAD_FAD-bd"/>
</dbReference>
<organism evidence="9 10">
    <name type="scientific">Magnusiomyces paraingens</name>
    <dbReference type="NCBI Taxonomy" id="2606893"/>
    <lineage>
        <taxon>Eukaryota</taxon>
        <taxon>Fungi</taxon>
        <taxon>Dikarya</taxon>
        <taxon>Ascomycota</taxon>
        <taxon>Saccharomycotina</taxon>
        <taxon>Dipodascomycetes</taxon>
        <taxon>Dipodascales</taxon>
        <taxon>Dipodascaceae</taxon>
        <taxon>Magnusiomyces</taxon>
    </lineage>
</organism>
<sequence length="314" mass="33669">MSLDLDEYLRYGRQMIVPEFGGLNTQLDLKNASILIIGAGGLGCPAIAYLAGAGIGTLTIVDGDTVEASNLHRQVAHSTATVGEYKVVSAAKFVANLNPHVNVRTVTSHLTLDNVFDVIRTEDAKTTETGPWDFDVILDCSDNPATRYLVNDAAVLAKTPVVSASALKTEGQLCLLNFQGGPCYRCLFPVPPPANSVVACGDGGILGPVVGMLGVYQALEAIKIVAKIYEGPEPKQQYTPALMLFSALSFPSWRNIRMRGAKPGCAACDPTSHVTRKDIETRDYVAFCGHADAPRILPEERISAGDYDYGWHQA</sequence>
<evidence type="ECO:0000313" key="10">
    <source>
        <dbReference type="Proteomes" id="UP000398389"/>
    </source>
</evidence>
<dbReference type="OrthoDB" id="10261062at2759"/>
<comment type="subcellular location">
    <subcellularLocation>
        <location evidence="1">Cytoplasm</location>
        <location evidence="1">Cytosol</location>
    </subcellularLocation>
</comment>
<dbReference type="EMBL" id="CABVLU010000002">
    <property type="protein sequence ID" value="VVT49260.1"/>
    <property type="molecule type" value="Genomic_DNA"/>
</dbReference>
<dbReference type="RefSeq" id="XP_031852793.1">
    <property type="nucleotide sequence ID" value="XM_031996902.1"/>
</dbReference>
<dbReference type="GO" id="GO:0016779">
    <property type="term" value="F:nucleotidyltransferase activity"/>
    <property type="evidence" value="ECO:0007669"/>
    <property type="project" value="UniProtKB-KW"/>
</dbReference>
<feature type="domain" description="THIF-type NAD/FAD binding fold" evidence="8">
    <location>
        <begin position="11"/>
        <end position="266"/>
    </location>
</feature>
<dbReference type="CDD" id="cd00757">
    <property type="entry name" value="ThiF_MoeB_HesA_family"/>
    <property type="match status" value="1"/>
</dbReference>
<keyword evidence="3" id="KW-0819">tRNA processing</keyword>
<keyword evidence="7" id="KW-0067">ATP-binding</keyword>
<keyword evidence="2" id="KW-0808">Transferase</keyword>
<dbReference type="GO" id="GO:0032447">
    <property type="term" value="P:protein urmylation"/>
    <property type="evidence" value="ECO:0007669"/>
    <property type="project" value="TreeGrafter"/>
</dbReference>
<evidence type="ECO:0000256" key="6">
    <source>
        <dbReference type="ARBA" id="ARBA00022786"/>
    </source>
</evidence>
<dbReference type="PANTHER" id="PTHR10953:SF102">
    <property type="entry name" value="ADENYLYLTRANSFERASE AND SULFURTRANSFERASE MOCS3"/>
    <property type="match status" value="1"/>
</dbReference>
<evidence type="ECO:0000256" key="5">
    <source>
        <dbReference type="ARBA" id="ARBA00022741"/>
    </source>
</evidence>
<evidence type="ECO:0000256" key="1">
    <source>
        <dbReference type="ARBA" id="ARBA00004514"/>
    </source>
</evidence>
<keyword evidence="10" id="KW-1185">Reference proteome</keyword>
<dbReference type="GO" id="GO:0005829">
    <property type="term" value="C:cytosol"/>
    <property type="evidence" value="ECO:0007669"/>
    <property type="project" value="UniProtKB-SubCell"/>
</dbReference>
<dbReference type="PANTHER" id="PTHR10953">
    <property type="entry name" value="UBIQUITIN-ACTIVATING ENZYME E1"/>
    <property type="match status" value="1"/>
</dbReference>
<name>A0A5E8BEU4_9ASCO</name>
<dbReference type="InterPro" id="IPR035985">
    <property type="entry name" value="Ubiquitin-activating_enz"/>
</dbReference>
<evidence type="ECO:0000256" key="4">
    <source>
        <dbReference type="ARBA" id="ARBA00022695"/>
    </source>
</evidence>
<dbReference type="SUPFAM" id="SSF69572">
    <property type="entry name" value="Activating enzymes of the ubiquitin-like proteins"/>
    <property type="match status" value="1"/>
</dbReference>
<dbReference type="Gene3D" id="3.40.50.720">
    <property type="entry name" value="NAD(P)-binding Rossmann-like Domain"/>
    <property type="match status" value="1"/>
</dbReference>
<evidence type="ECO:0000256" key="3">
    <source>
        <dbReference type="ARBA" id="ARBA00022694"/>
    </source>
</evidence>
<dbReference type="AlphaFoldDB" id="A0A5E8BEU4"/>
<accession>A0A5E8BEU4</accession>
<dbReference type="GO" id="GO:0002143">
    <property type="term" value="P:tRNA wobble position uridine thiolation"/>
    <property type="evidence" value="ECO:0007669"/>
    <property type="project" value="TreeGrafter"/>
</dbReference>
<gene>
    <name evidence="9" type="ORF">SAPINGB_P002183</name>
</gene>
<protein>
    <recommendedName>
        <fullName evidence="8">THIF-type NAD/FAD binding fold domain-containing protein</fullName>
    </recommendedName>
</protein>
<evidence type="ECO:0000259" key="8">
    <source>
        <dbReference type="Pfam" id="PF00899"/>
    </source>
</evidence>
<dbReference type="FunFam" id="3.40.50.720:FF:000033">
    <property type="entry name" value="Adenylyltransferase and sulfurtransferase MOCS3"/>
    <property type="match status" value="1"/>
</dbReference>
<dbReference type="GO" id="GO:0042292">
    <property type="term" value="F:URM1 activating enzyme activity"/>
    <property type="evidence" value="ECO:0007669"/>
    <property type="project" value="TreeGrafter"/>
</dbReference>
<evidence type="ECO:0000256" key="2">
    <source>
        <dbReference type="ARBA" id="ARBA00022679"/>
    </source>
</evidence>
<dbReference type="Pfam" id="PF00899">
    <property type="entry name" value="ThiF"/>
    <property type="match status" value="1"/>
</dbReference>
<reference evidence="9 10" key="1">
    <citation type="submission" date="2019-09" db="EMBL/GenBank/DDBJ databases">
        <authorList>
            <person name="Brejova B."/>
        </authorList>
    </citation>
    <scope>NUCLEOTIDE SEQUENCE [LARGE SCALE GENOMIC DNA]</scope>
</reference>
<evidence type="ECO:0000313" key="9">
    <source>
        <dbReference type="EMBL" id="VVT49260.1"/>
    </source>
</evidence>
<dbReference type="Proteomes" id="UP000398389">
    <property type="component" value="Unassembled WGS sequence"/>
</dbReference>
<dbReference type="GO" id="GO:0004792">
    <property type="term" value="F:thiosulfate-cyanide sulfurtransferase activity"/>
    <property type="evidence" value="ECO:0007669"/>
    <property type="project" value="TreeGrafter"/>
</dbReference>
<dbReference type="InterPro" id="IPR045886">
    <property type="entry name" value="ThiF/MoeB/HesA"/>
</dbReference>
<keyword evidence="4" id="KW-0548">Nucleotidyltransferase</keyword>
<keyword evidence="5" id="KW-0547">Nucleotide-binding</keyword>
<dbReference type="GO" id="GO:0005524">
    <property type="term" value="F:ATP binding"/>
    <property type="evidence" value="ECO:0007669"/>
    <property type="project" value="UniProtKB-KW"/>
</dbReference>
<proteinExistence type="predicted"/>
<keyword evidence="6" id="KW-0833">Ubl conjugation pathway</keyword>
<dbReference type="GeneID" id="43581002"/>